<organism evidence="1">
    <name type="scientific">uncultured Caudovirales phage</name>
    <dbReference type="NCBI Taxonomy" id="2100421"/>
    <lineage>
        <taxon>Viruses</taxon>
        <taxon>Duplodnaviria</taxon>
        <taxon>Heunggongvirae</taxon>
        <taxon>Uroviricota</taxon>
        <taxon>Caudoviricetes</taxon>
        <taxon>Peduoviridae</taxon>
        <taxon>Maltschvirus</taxon>
        <taxon>Maltschvirus maltsch</taxon>
    </lineage>
</organism>
<evidence type="ECO:0000313" key="1">
    <source>
        <dbReference type="EMBL" id="CAB4202696.1"/>
    </source>
</evidence>
<reference evidence="1" key="1">
    <citation type="submission" date="2020-05" db="EMBL/GenBank/DDBJ databases">
        <authorList>
            <person name="Chiriac C."/>
            <person name="Salcher M."/>
            <person name="Ghai R."/>
            <person name="Kavagutti S V."/>
        </authorList>
    </citation>
    <scope>NUCLEOTIDE SEQUENCE</scope>
</reference>
<dbReference type="EMBL" id="LR797321">
    <property type="protein sequence ID" value="CAB4202696.1"/>
    <property type="molecule type" value="Genomic_DNA"/>
</dbReference>
<protein>
    <submittedName>
        <fullName evidence="1">Uncharacterized protein</fullName>
    </submittedName>
</protein>
<proteinExistence type="predicted"/>
<gene>
    <name evidence="1" type="ORF">UFOVP1374_38</name>
</gene>
<accession>A0A6J5S4R8</accession>
<name>A0A6J5S4R8_9CAUD</name>
<sequence length="57" mass="6202">MSLPPHAQYCKTCNAPQGPLINVLMRCGPCAVINGQLPPTKYKPIKELNEPATPTKK</sequence>